<feature type="transmembrane region" description="Helical" evidence="8">
    <location>
        <begin position="175"/>
        <end position="200"/>
    </location>
</feature>
<keyword evidence="5" id="KW-0808">Transferase</keyword>
<reference evidence="10" key="1">
    <citation type="submission" date="2020-12" db="EMBL/GenBank/DDBJ databases">
        <title>M. sibirica DSM 26468T genome.</title>
        <authorList>
            <person name="Thieme N."/>
            <person name="Rettenmaier R."/>
            <person name="Zverlov V."/>
            <person name="Liebl W."/>
        </authorList>
    </citation>
    <scope>NUCLEOTIDE SEQUENCE</scope>
    <source>
        <strain evidence="10">DSM 26468</strain>
    </source>
</reference>
<dbReference type="Proteomes" id="UP000623269">
    <property type="component" value="Unassembled WGS sequence"/>
</dbReference>
<dbReference type="InterPro" id="IPR003661">
    <property type="entry name" value="HisK_dim/P_dom"/>
</dbReference>
<evidence type="ECO:0000256" key="4">
    <source>
        <dbReference type="ARBA" id="ARBA00022553"/>
    </source>
</evidence>
<feature type="transmembrane region" description="Helical" evidence="8">
    <location>
        <begin position="12"/>
        <end position="31"/>
    </location>
</feature>
<evidence type="ECO:0000256" key="6">
    <source>
        <dbReference type="ARBA" id="ARBA00022777"/>
    </source>
</evidence>
<evidence type="ECO:0000256" key="3">
    <source>
        <dbReference type="ARBA" id="ARBA00012438"/>
    </source>
</evidence>
<dbReference type="AlphaFoldDB" id="A0A8J7H0G7"/>
<evidence type="ECO:0000256" key="5">
    <source>
        <dbReference type="ARBA" id="ARBA00022679"/>
    </source>
</evidence>
<comment type="caution">
    <text evidence="10">The sequence shown here is derived from an EMBL/GenBank/DDBJ whole genome shotgun (WGS) entry which is preliminary data.</text>
</comment>
<keyword evidence="8" id="KW-0472">Membrane</keyword>
<dbReference type="InterPro" id="IPR036890">
    <property type="entry name" value="HATPase_C_sf"/>
</dbReference>
<dbReference type="EC" id="2.7.13.3" evidence="3"/>
<dbReference type="PRINTS" id="PR00344">
    <property type="entry name" value="BCTRLSENSOR"/>
</dbReference>
<name>A0A8J7H0G7_9FIRM</name>
<dbReference type="PANTHER" id="PTHR43711:SF1">
    <property type="entry name" value="HISTIDINE KINASE 1"/>
    <property type="match status" value="1"/>
</dbReference>
<evidence type="ECO:0000256" key="1">
    <source>
        <dbReference type="ARBA" id="ARBA00000085"/>
    </source>
</evidence>
<keyword evidence="6 10" id="KW-0418">Kinase</keyword>
<dbReference type="InterPro" id="IPR050736">
    <property type="entry name" value="Sensor_HK_Regulatory"/>
</dbReference>
<sequence>MFKSLRNKLVILYSMSTGFILIIVIIVLLVYTEKEIAEKRLATFHNNVSTITNKLQFENTINHSWLSQLEKKNNLLMHIEDNGIPLTYKGVLLTPTNRNQLMQQLTTLAFENGIDIKKNPIFYQTTKSNIFTIKGAKDEIYYGCAVIIPTDSGWRSLLLLQFLPNYSSVIFKQRILFCLLAFAGIIALFLVSLSFVSRILKPLEESNRRQTRFIAAASHELRSPLSVIHANNAAITDASQNSQKFINGIDKECKRMSRLIDDMLLLASIDAKSWHMKKEPVETDTLLLETYEMFLPLFRQNERTLTIELPERELPVLYGDKERLQQVLAILLDNALSYTPIHKRIILRGFISNNHINLEVEDQGLGIDDQEKKLIFDRFYRVDQSRNDKKHFGLGLSIAKELVQLQGGKISVRDTVGGGATFVVRFRII</sequence>
<dbReference type="SUPFAM" id="SSF47384">
    <property type="entry name" value="Homodimeric domain of signal transducing histidine kinase"/>
    <property type="match status" value="1"/>
</dbReference>
<dbReference type="InterPro" id="IPR036097">
    <property type="entry name" value="HisK_dim/P_sf"/>
</dbReference>
<accession>A0A8J7H0G7</accession>
<organism evidence="10 11">
    <name type="scientific">Mobilitalea sibirica</name>
    <dbReference type="NCBI Taxonomy" id="1462919"/>
    <lineage>
        <taxon>Bacteria</taxon>
        <taxon>Bacillati</taxon>
        <taxon>Bacillota</taxon>
        <taxon>Clostridia</taxon>
        <taxon>Lachnospirales</taxon>
        <taxon>Lachnospiraceae</taxon>
        <taxon>Mobilitalea</taxon>
    </lineage>
</organism>
<proteinExistence type="predicted"/>
<keyword evidence="4" id="KW-0597">Phosphoprotein</keyword>
<comment type="subcellular location">
    <subcellularLocation>
        <location evidence="2">Membrane</location>
    </subcellularLocation>
</comment>
<keyword evidence="11" id="KW-1185">Reference proteome</keyword>
<evidence type="ECO:0000313" key="10">
    <source>
        <dbReference type="EMBL" id="MBH1939599.1"/>
    </source>
</evidence>
<evidence type="ECO:0000256" key="8">
    <source>
        <dbReference type="SAM" id="Phobius"/>
    </source>
</evidence>
<evidence type="ECO:0000313" key="11">
    <source>
        <dbReference type="Proteomes" id="UP000623269"/>
    </source>
</evidence>
<dbReference type="InterPro" id="IPR005467">
    <property type="entry name" value="His_kinase_dom"/>
</dbReference>
<dbReference type="SMART" id="SM00387">
    <property type="entry name" value="HATPase_c"/>
    <property type="match status" value="1"/>
</dbReference>
<dbReference type="SUPFAM" id="SSF55874">
    <property type="entry name" value="ATPase domain of HSP90 chaperone/DNA topoisomerase II/histidine kinase"/>
    <property type="match status" value="1"/>
</dbReference>
<evidence type="ECO:0000259" key="9">
    <source>
        <dbReference type="PROSITE" id="PS50109"/>
    </source>
</evidence>
<dbReference type="PANTHER" id="PTHR43711">
    <property type="entry name" value="TWO-COMPONENT HISTIDINE KINASE"/>
    <property type="match status" value="1"/>
</dbReference>
<dbReference type="CDD" id="cd00082">
    <property type="entry name" value="HisKA"/>
    <property type="match status" value="1"/>
</dbReference>
<keyword evidence="8" id="KW-0812">Transmembrane</keyword>
<dbReference type="FunFam" id="3.30.565.10:FF:000006">
    <property type="entry name" value="Sensor histidine kinase WalK"/>
    <property type="match status" value="1"/>
</dbReference>
<protein>
    <recommendedName>
        <fullName evidence="3">histidine kinase</fullName>
        <ecNumber evidence="3">2.7.13.3</ecNumber>
    </recommendedName>
</protein>
<dbReference type="GO" id="GO:0000155">
    <property type="term" value="F:phosphorelay sensor kinase activity"/>
    <property type="evidence" value="ECO:0007669"/>
    <property type="project" value="InterPro"/>
</dbReference>
<dbReference type="SMART" id="SM00388">
    <property type="entry name" value="HisKA"/>
    <property type="match status" value="1"/>
</dbReference>
<gene>
    <name evidence="10" type="ORF">I5677_01670</name>
</gene>
<dbReference type="EMBL" id="JAEAGR010000001">
    <property type="protein sequence ID" value="MBH1939599.1"/>
    <property type="molecule type" value="Genomic_DNA"/>
</dbReference>
<dbReference type="Pfam" id="PF02518">
    <property type="entry name" value="HATPase_c"/>
    <property type="match status" value="1"/>
</dbReference>
<feature type="domain" description="Histidine kinase" evidence="9">
    <location>
        <begin position="216"/>
        <end position="429"/>
    </location>
</feature>
<dbReference type="InterPro" id="IPR004358">
    <property type="entry name" value="Sig_transdc_His_kin-like_C"/>
</dbReference>
<keyword evidence="8" id="KW-1133">Transmembrane helix</keyword>
<dbReference type="Gene3D" id="3.30.565.10">
    <property type="entry name" value="Histidine kinase-like ATPase, C-terminal domain"/>
    <property type="match status" value="1"/>
</dbReference>
<dbReference type="PROSITE" id="PS50109">
    <property type="entry name" value="HIS_KIN"/>
    <property type="match status" value="1"/>
</dbReference>
<dbReference type="RefSeq" id="WP_197659810.1">
    <property type="nucleotide sequence ID" value="NZ_JAEAGR010000001.1"/>
</dbReference>
<evidence type="ECO:0000256" key="7">
    <source>
        <dbReference type="ARBA" id="ARBA00023012"/>
    </source>
</evidence>
<dbReference type="Pfam" id="PF00512">
    <property type="entry name" value="HisKA"/>
    <property type="match status" value="1"/>
</dbReference>
<evidence type="ECO:0000256" key="2">
    <source>
        <dbReference type="ARBA" id="ARBA00004370"/>
    </source>
</evidence>
<dbReference type="GO" id="GO:0016020">
    <property type="term" value="C:membrane"/>
    <property type="evidence" value="ECO:0007669"/>
    <property type="project" value="UniProtKB-SubCell"/>
</dbReference>
<keyword evidence="7" id="KW-0902">Two-component regulatory system</keyword>
<dbReference type="Gene3D" id="1.10.287.130">
    <property type="match status" value="1"/>
</dbReference>
<comment type="catalytic activity">
    <reaction evidence="1">
        <text>ATP + protein L-histidine = ADP + protein N-phospho-L-histidine.</text>
        <dbReference type="EC" id="2.7.13.3"/>
    </reaction>
</comment>
<dbReference type="InterPro" id="IPR003594">
    <property type="entry name" value="HATPase_dom"/>
</dbReference>